<dbReference type="SUPFAM" id="SSF54695">
    <property type="entry name" value="POZ domain"/>
    <property type="match status" value="1"/>
</dbReference>
<protein>
    <recommendedName>
        <fullName evidence="2">BTB domain-containing protein</fullName>
    </recommendedName>
</protein>
<dbReference type="AlphaFoldDB" id="A0A8S3ZU56"/>
<feature type="compositionally biased region" description="Polar residues" evidence="1">
    <location>
        <begin position="920"/>
        <end position="942"/>
    </location>
</feature>
<dbReference type="Proteomes" id="UP000678393">
    <property type="component" value="Unassembled WGS sequence"/>
</dbReference>
<evidence type="ECO:0000259" key="2">
    <source>
        <dbReference type="PROSITE" id="PS50097"/>
    </source>
</evidence>
<dbReference type="InterPro" id="IPR043225">
    <property type="entry name" value="BACK_BTBD8"/>
</dbReference>
<evidence type="ECO:0000256" key="1">
    <source>
        <dbReference type="SAM" id="MobiDB-lite"/>
    </source>
</evidence>
<evidence type="ECO:0000313" key="4">
    <source>
        <dbReference type="Proteomes" id="UP000678393"/>
    </source>
</evidence>
<dbReference type="SMART" id="SM00225">
    <property type="entry name" value="BTB"/>
    <property type="match status" value="1"/>
</dbReference>
<organism evidence="3 4">
    <name type="scientific">Candidula unifasciata</name>
    <dbReference type="NCBI Taxonomy" id="100452"/>
    <lineage>
        <taxon>Eukaryota</taxon>
        <taxon>Metazoa</taxon>
        <taxon>Spiralia</taxon>
        <taxon>Lophotrochozoa</taxon>
        <taxon>Mollusca</taxon>
        <taxon>Gastropoda</taxon>
        <taxon>Heterobranchia</taxon>
        <taxon>Euthyneura</taxon>
        <taxon>Panpulmonata</taxon>
        <taxon>Eupulmonata</taxon>
        <taxon>Stylommatophora</taxon>
        <taxon>Helicina</taxon>
        <taxon>Helicoidea</taxon>
        <taxon>Geomitridae</taxon>
        <taxon>Candidula</taxon>
    </lineage>
</organism>
<keyword evidence="4" id="KW-1185">Reference proteome</keyword>
<feature type="region of interest" description="Disordered" evidence="1">
    <location>
        <begin position="900"/>
        <end position="971"/>
    </location>
</feature>
<accession>A0A8S3ZU56</accession>
<feature type="compositionally biased region" description="Polar residues" evidence="1">
    <location>
        <begin position="739"/>
        <end position="751"/>
    </location>
</feature>
<dbReference type="CDD" id="cd18286">
    <property type="entry name" value="BTB2_POZ_BTBD8"/>
    <property type="match status" value="1"/>
</dbReference>
<sequence>MAKPRERMPAVELSSAFQKKANLEFQRLRDTVARNLKEEMLGLLEDEIHSDLLITNGKVSVRAHKCIVQARCRHLWQENWLTQILDPDSDSEISCLEMTGLSSDQLAQFSQLTHGTGAELTNLLLHPEVVSSSVCSASDLVESQLTHGTGAELTNLLLHPEVVSSSVCSASDLVEPQLTHGTGAELTNLLLHPEVVSSSVCSANDLLEPQLTHGTGAELTNLLVHPEVVHCSVSSFRDLETPLLLHEVSGCSILDKDRLELLDYLQLEAEIVNSADDTSVDTCVGQDFLNLDVSKSLTDNAGKRNHEVEDGYLRMTSQILTEPSEPVSHEKTPLCDLVTSDAAPDEYKTCSPLGRDLLNMYLHKDNCDCCLSVDGVHFMAHKCVLSARCEYFLAMFGGQWSESQMATVNLEAVTPQAVKQLLLFLYGGVISLCVPSNLKELFIIADMYGVLTFRTVLAFYVKKDLCHFFHKPCPACVTTTSEALVLCYNFHLEDLQARCLKWISKYFTKVWPTKTFSALEDSIHQLCFESILSEITPSNVLDIIIECNKLISSLPRIKWTETVLYLVTRLMDAAIEYTSSHFVDVLKTKEFLLWAQVASWKASVLEEILYSVINSLSVGTACQVFQTLIKLEAFHSNPESSDEEITALLQAMIKCCEKFFRTHIHHVTRSKQWAVLPQQIQLRILEIASYVYLPEPPGSMSSRSAASKLQVGKHERTLPIGITGARNRSAASSGAISAPTRTGLISKTSPHSGRRTDKSRETRMSRSISESSPSRSQKIANLLKGTEVKVRASSRDRHRFDSSVQARSLDRIDSENEYHLFEAKLMYARVQNQRTMLQNASHFGYQAVSQGSRPGANIMSKLDTKKGEVCSLQDRVRENVLEAESPINLQQVSHSLKLTLSSQSKPGNGAKKLSPVGQKSHMTSKLPTLIRSQRQTQQQSVCSAHEEAPAPEHSSSSSIEKLPSESSSSANNEVIASDCVLLQSNEAMPSSTSIEGIPPEFPASNNSEMTLSEMMPSEMIPSEMIPSEMIPSEMIPSEMIPSEMIPSETILSEIIPSNTGTTSSPVISFSTVTSGKANICVKNPKDRSGVLPAALPAVDPLSDLPSILPEPASASNKDITLNLSQDSSDHHVQPADCVNHLLNKLHKDTSHSSPENSGSSSQQLSTADVIATLDFKSYPSDVILSDRVSDGHLAADLETPEVEAEVKIVHMSKTLNVGFIVPPD</sequence>
<comment type="caution">
    <text evidence="3">The sequence shown here is derived from an EMBL/GenBank/DDBJ whole genome shotgun (WGS) entry which is preliminary data.</text>
</comment>
<gene>
    <name evidence="3" type="ORF">CUNI_LOCUS16860</name>
</gene>
<dbReference type="InterPro" id="IPR000210">
    <property type="entry name" value="BTB/POZ_dom"/>
</dbReference>
<proteinExistence type="predicted"/>
<dbReference type="InterPro" id="IPR011333">
    <property type="entry name" value="SKP1/BTB/POZ_sf"/>
</dbReference>
<dbReference type="PANTHER" id="PTHR22427:SF7">
    <property type="entry name" value="GH15728P"/>
    <property type="match status" value="1"/>
</dbReference>
<dbReference type="EMBL" id="CAJHNH020004569">
    <property type="protein sequence ID" value="CAG5131302.1"/>
    <property type="molecule type" value="Genomic_DNA"/>
</dbReference>
<feature type="compositionally biased region" description="Low complexity" evidence="1">
    <location>
        <begin position="729"/>
        <end position="738"/>
    </location>
</feature>
<feature type="domain" description="BTB" evidence="2">
    <location>
        <begin position="367"/>
        <end position="434"/>
    </location>
</feature>
<dbReference type="Pfam" id="PF26017">
    <property type="entry name" value="BACK_BTBD8"/>
    <property type="match status" value="1"/>
</dbReference>
<reference evidence="3" key="1">
    <citation type="submission" date="2021-04" db="EMBL/GenBank/DDBJ databases">
        <authorList>
            <consortium name="Molecular Ecology Group"/>
        </authorList>
    </citation>
    <scope>NUCLEOTIDE SEQUENCE</scope>
</reference>
<dbReference type="Gene3D" id="3.30.710.10">
    <property type="entry name" value="Potassium Channel Kv1.1, Chain A"/>
    <property type="match status" value="1"/>
</dbReference>
<dbReference type="PROSITE" id="PS50097">
    <property type="entry name" value="BTB"/>
    <property type="match status" value="1"/>
</dbReference>
<dbReference type="CDD" id="cd18490">
    <property type="entry name" value="BACK_BTBD8"/>
    <property type="match status" value="1"/>
</dbReference>
<evidence type="ECO:0000313" key="3">
    <source>
        <dbReference type="EMBL" id="CAG5131302.1"/>
    </source>
</evidence>
<feature type="compositionally biased region" description="Low complexity" evidence="1">
    <location>
        <begin position="951"/>
        <end position="971"/>
    </location>
</feature>
<dbReference type="Pfam" id="PF00651">
    <property type="entry name" value="BTB"/>
    <property type="match status" value="1"/>
</dbReference>
<feature type="region of interest" description="Disordered" evidence="1">
    <location>
        <begin position="720"/>
        <end position="777"/>
    </location>
</feature>
<dbReference type="OrthoDB" id="409642at2759"/>
<feature type="compositionally biased region" description="Basic and acidic residues" evidence="1">
    <location>
        <begin position="754"/>
        <end position="764"/>
    </location>
</feature>
<feature type="compositionally biased region" description="Low complexity" evidence="1">
    <location>
        <begin position="765"/>
        <end position="776"/>
    </location>
</feature>
<dbReference type="PANTHER" id="PTHR22427">
    <property type="entry name" value="GH15728P"/>
    <property type="match status" value="1"/>
</dbReference>
<name>A0A8S3ZU56_9EUPU</name>